<dbReference type="InterPro" id="IPR003594">
    <property type="entry name" value="HATPase_dom"/>
</dbReference>
<evidence type="ECO:0000313" key="3">
    <source>
        <dbReference type="EMBL" id="TCC02639.1"/>
    </source>
</evidence>
<dbReference type="PANTHER" id="PTHR43156:SF2">
    <property type="entry name" value="STAGE II SPORULATION PROTEIN E"/>
    <property type="match status" value="1"/>
</dbReference>
<evidence type="ECO:0000259" key="2">
    <source>
        <dbReference type="SMART" id="SM00331"/>
    </source>
</evidence>
<dbReference type="AlphaFoldDB" id="A0A4R0H4T0"/>
<dbReference type="InterPro" id="IPR001932">
    <property type="entry name" value="PPM-type_phosphatase-like_dom"/>
</dbReference>
<dbReference type="InterPro" id="IPR003018">
    <property type="entry name" value="GAF"/>
</dbReference>
<dbReference type="InterPro" id="IPR029016">
    <property type="entry name" value="GAF-like_dom_sf"/>
</dbReference>
<dbReference type="Gene3D" id="3.60.40.10">
    <property type="entry name" value="PPM-type phosphatase domain"/>
    <property type="match status" value="1"/>
</dbReference>
<dbReference type="InterPro" id="IPR036457">
    <property type="entry name" value="PPM-type-like_dom_sf"/>
</dbReference>
<dbReference type="Pfam" id="PF13581">
    <property type="entry name" value="HATPase_c_2"/>
    <property type="match status" value="1"/>
</dbReference>
<dbReference type="PANTHER" id="PTHR43156">
    <property type="entry name" value="STAGE II SPORULATION PROTEIN E-RELATED"/>
    <property type="match status" value="1"/>
</dbReference>
<dbReference type="SMART" id="SM00331">
    <property type="entry name" value="PP2C_SIG"/>
    <property type="match status" value="1"/>
</dbReference>
<reference evidence="3 4" key="1">
    <citation type="submission" date="2019-02" db="EMBL/GenBank/DDBJ databases">
        <title>Kribbella capetownensis sp. nov. and Kribbella speibonae sp. nov., isolated from soil.</title>
        <authorList>
            <person name="Curtis S.M."/>
            <person name="Norton I."/>
            <person name="Everest G.J."/>
            <person name="Meyers P.R."/>
        </authorList>
    </citation>
    <scope>NUCLEOTIDE SEQUENCE [LARGE SCALE GENOMIC DNA]</scope>
    <source>
        <strain evidence="3 4">KCTC 29219</strain>
    </source>
</reference>
<sequence length="551" mass="59557">MMVALSSTLRRFRRRTAAEVGRPASEQLVQPVPGDEPTPVDIAPNDPLLAYLQSASGAVDVEALELDSPALAELKAAGVKLAVPLVSQGELIGVLNLGPRRSEQEYSSDDRRLLDNLAAQAAPALRVGQLVRQQQAEARTRQRFEQELEVARLIQQNFLPKELPELSGWQVAACYQPAREVGGDFYDVIALADGQVGFVIGDVTDKGVPAALVMAATRSVLRASAQRLIEPGQVLERVNEHLCPDMPAKMFVTCLYGVLDPATGRFRFANAGHDLPYVKTAEGSVELRARGMPLGLMSGMTYEEHETLLAPGDSLLLHSDGIVEAHDPQGQMFGFPRLKELVARYPGGGELIELVLADLHAHTGPGAEQEDDITMVVLQREPAPGNGRISPKLLAEFEVPSVEGNERLALERVAGLVGPLGLPAARLRRLETAVAEATMNAMEHGNSYRADRPVTVRVYGEPTQVRVEVADLGGVSRSGTSAPGETEVPDLEAKLAGLQRPRGWGLFLIKNMVDEARETSVGERHIVELVMHLEAVPEKAVQEKGDDDDDT</sequence>
<feature type="domain" description="PPM-type phosphatase" evidence="2">
    <location>
        <begin position="166"/>
        <end position="380"/>
    </location>
</feature>
<name>A0A4R0H4T0_9ACTN</name>
<keyword evidence="4" id="KW-1185">Reference proteome</keyword>
<proteinExistence type="predicted"/>
<dbReference type="Gene3D" id="3.30.565.10">
    <property type="entry name" value="Histidine kinase-like ATPase, C-terminal domain"/>
    <property type="match status" value="1"/>
</dbReference>
<dbReference type="Gene3D" id="3.30.450.40">
    <property type="match status" value="1"/>
</dbReference>
<protein>
    <submittedName>
        <fullName evidence="3">GAF domain-containing protein</fullName>
    </submittedName>
</protein>
<dbReference type="Pfam" id="PF07228">
    <property type="entry name" value="SpoIIE"/>
    <property type="match status" value="1"/>
</dbReference>
<evidence type="ECO:0000313" key="4">
    <source>
        <dbReference type="Proteomes" id="UP000292346"/>
    </source>
</evidence>
<dbReference type="InterPro" id="IPR052016">
    <property type="entry name" value="Bact_Sigma-Reg"/>
</dbReference>
<dbReference type="CDD" id="cd16936">
    <property type="entry name" value="HATPase_RsbW-like"/>
    <property type="match status" value="1"/>
</dbReference>
<comment type="caution">
    <text evidence="3">The sequence shown here is derived from an EMBL/GenBank/DDBJ whole genome shotgun (WGS) entry which is preliminary data.</text>
</comment>
<accession>A0A4R0H4T0</accession>
<dbReference type="SUPFAM" id="SSF81606">
    <property type="entry name" value="PP2C-like"/>
    <property type="match status" value="1"/>
</dbReference>
<dbReference type="SUPFAM" id="SSF55874">
    <property type="entry name" value="ATPase domain of HSP90 chaperone/DNA topoisomerase II/histidine kinase"/>
    <property type="match status" value="1"/>
</dbReference>
<dbReference type="GO" id="GO:0016791">
    <property type="term" value="F:phosphatase activity"/>
    <property type="evidence" value="ECO:0007669"/>
    <property type="project" value="TreeGrafter"/>
</dbReference>
<dbReference type="InterPro" id="IPR036890">
    <property type="entry name" value="HATPase_C_sf"/>
</dbReference>
<gene>
    <name evidence="3" type="ORF">E0H45_37010</name>
</gene>
<dbReference type="EMBL" id="SJJZ01000005">
    <property type="protein sequence ID" value="TCC02639.1"/>
    <property type="molecule type" value="Genomic_DNA"/>
</dbReference>
<organism evidence="3 4">
    <name type="scientific">Kribbella soli</name>
    <dbReference type="NCBI Taxonomy" id="1124743"/>
    <lineage>
        <taxon>Bacteria</taxon>
        <taxon>Bacillati</taxon>
        <taxon>Actinomycetota</taxon>
        <taxon>Actinomycetes</taxon>
        <taxon>Propionibacteriales</taxon>
        <taxon>Kribbellaceae</taxon>
        <taxon>Kribbella</taxon>
    </lineage>
</organism>
<keyword evidence="1" id="KW-0378">Hydrolase</keyword>
<dbReference type="Proteomes" id="UP000292346">
    <property type="component" value="Unassembled WGS sequence"/>
</dbReference>
<evidence type="ECO:0000256" key="1">
    <source>
        <dbReference type="ARBA" id="ARBA00022801"/>
    </source>
</evidence>
<dbReference type="SUPFAM" id="SSF55781">
    <property type="entry name" value="GAF domain-like"/>
    <property type="match status" value="1"/>
</dbReference>
<dbReference type="Pfam" id="PF13185">
    <property type="entry name" value="GAF_2"/>
    <property type="match status" value="1"/>
</dbReference>